<keyword evidence="13" id="KW-1185">Reference proteome</keyword>
<keyword evidence="5 7" id="KW-0251">Elongation factor</keyword>
<dbReference type="FunFam" id="1.20.1050.10:FF:000006">
    <property type="entry name" value="Elongation factor 1 gamma"/>
    <property type="match status" value="1"/>
</dbReference>
<comment type="subunit">
    <text evidence="4">Homodimer.</text>
</comment>
<dbReference type="GO" id="GO:0005634">
    <property type="term" value="C:nucleus"/>
    <property type="evidence" value="ECO:0007669"/>
    <property type="project" value="TreeGrafter"/>
</dbReference>
<dbReference type="EMBL" id="LUCM01001076">
    <property type="protein sequence ID" value="KAA0199530.1"/>
    <property type="molecule type" value="Genomic_DNA"/>
</dbReference>
<dbReference type="InterPro" id="IPR001662">
    <property type="entry name" value="EF1B_G_C"/>
</dbReference>
<proteinExistence type="inferred from homology"/>
<evidence type="ECO:0000313" key="13">
    <source>
        <dbReference type="Proteomes" id="UP000728185"/>
    </source>
</evidence>
<evidence type="ECO:0000256" key="7">
    <source>
        <dbReference type="PROSITE-ProRule" id="PRU00519"/>
    </source>
</evidence>
<dbReference type="SFLD" id="SFLDS00019">
    <property type="entry name" value="Glutathione_Transferase_(cytos"/>
    <property type="match status" value="1"/>
</dbReference>
<dbReference type="Pfam" id="PF02798">
    <property type="entry name" value="GST_N"/>
    <property type="match status" value="1"/>
</dbReference>
<name>A0A8E0S251_9TREM</name>
<dbReference type="SUPFAM" id="SSF47616">
    <property type="entry name" value="GST C-terminal domain-like"/>
    <property type="match status" value="1"/>
</dbReference>
<feature type="domain" description="GST C-terminal" evidence="11">
    <location>
        <begin position="83"/>
        <end position="216"/>
    </location>
</feature>
<organism evidence="12 13">
    <name type="scientific">Fasciolopsis buskii</name>
    <dbReference type="NCBI Taxonomy" id="27845"/>
    <lineage>
        <taxon>Eukaryota</taxon>
        <taxon>Metazoa</taxon>
        <taxon>Spiralia</taxon>
        <taxon>Lophotrochozoa</taxon>
        <taxon>Platyhelminthes</taxon>
        <taxon>Trematoda</taxon>
        <taxon>Digenea</taxon>
        <taxon>Plagiorchiida</taxon>
        <taxon>Echinostomata</taxon>
        <taxon>Echinostomatoidea</taxon>
        <taxon>Fasciolidae</taxon>
        <taxon>Fasciolopsis</taxon>
    </lineage>
</organism>
<gene>
    <name evidence="12" type="ORF">FBUS_00835</name>
</gene>
<dbReference type="Gene3D" id="1.20.1050.10">
    <property type="match status" value="1"/>
</dbReference>
<dbReference type="Pfam" id="PF00043">
    <property type="entry name" value="GST_C"/>
    <property type="match status" value="1"/>
</dbReference>
<dbReference type="Gene3D" id="3.30.70.1010">
    <property type="entry name" value="Translation elongation factor EF1B, gamma chain, conserved domain"/>
    <property type="match status" value="1"/>
</dbReference>
<evidence type="ECO:0000256" key="5">
    <source>
        <dbReference type="ARBA" id="ARBA00022768"/>
    </source>
</evidence>
<comment type="similarity">
    <text evidence="3">Belongs to the GST superfamily. Mu family.</text>
</comment>
<evidence type="ECO:0000259" key="9">
    <source>
        <dbReference type="PROSITE" id="PS50040"/>
    </source>
</evidence>
<dbReference type="InterPro" id="IPR004046">
    <property type="entry name" value="GST_C"/>
</dbReference>
<dbReference type="Gene3D" id="3.40.30.10">
    <property type="entry name" value="Glutaredoxin"/>
    <property type="match status" value="1"/>
</dbReference>
<comment type="function">
    <text evidence="1">GST isoenzymes appear to play a central role in the parasite detoxification system. Other functions are also suspected including a role in increasing the solubility of haematin in the parasite gut.</text>
</comment>
<dbReference type="GO" id="GO:0004364">
    <property type="term" value="F:glutathione transferase activity"/>
    <property type="evidence" value="ECO:0007669"/>
    <property type="project" value="UniProtKB-EC"/>
</dbReference>
<sequence>MVVAGTLVTPSGYHRSWRAQIAAKYSGAKITLREFVPGETDLDKSFLAKFPPATVPVFEDEDGTCLFDANAIAYFLGTEQLRGGDREHLVTQWVNFADSGILPSVATWVYPCLGVTQYNKQNTEKAKAHIKKVLSFMNDYLSNVTYLVGDRLSQADITVFTALYLLFTHVCDEECRNHYPHVVRWYSTIANQPQVMEVVGKVVMCSKEATFDAKKYAELHKDGKHKTGKREDKPHGKHEKPKPKPKEDPVEPLEEEQPKPSKNPFAELPAGSFDMDAFKRVISNENIDEVAIPYFWDNFDPQTHSIWYCEYLYPEELTRIFMTCNLIGGMFQRLER</sequence>
<dbReference type="Pfam" id="PF00647">
    <property type="entry name" value="EF1G"/>
    <property type="match status" value="1"/>
</dbReference>
<evidence type="ECO:0000256" key="6">
    <source>
        <dbReference type="ARBA" id="ARBA00022917"/>
    </source>
</evidence>
<dbReference type="CDD" id="cd03181">
    <property type="entry name" value="GST_C_EF1Bgamma_like"/>
    <property type="match status" value="1"/>
</dbReference>
<dbReference type="SUPFAM" id="SSF52833">
    <property type="entry name" value="Thioredoxin-like"/>
    <property type="match status" value="1"/>
</dbReference>
<feature type="region of interest" description="Disordered" evidence="8">
    <location>
        <begin position="221"/>
        <end position="270"/>
    </location>
</feature>
<dbReference type="GO" id="GO:0005737">
    <property type="term" value="C:cytoplasm"/>
    <property type="evidence" value="ECO:0007669"/>
    <property type="project" value="TreeGrafter"/>
</dbReference>
<dbReference type="InterPro" id="IPR050802">
    <property type="entry name" value="EF-GSTs"/>
</dbReference>
<evidence type="ECO:0000256" key="4">
    <source>
        <dbReference type="ARBA" id="ARBA00011738"/>
    </source>
</evidence>
<dbReference type="PANTHER" id="PTHR43986">
    <property type="entry name" value="ELONGATION FACTOR 1-GAMMA"/>
    <property type="match status" value="1"/>
</dbReference>
<accession>A0A8E0S251</accession>
<dbReference type="InterPro" id="IPR004045">
    <property type="entry name" value="Glutathione_S-Trfase_N"/>
</dbReference>
<dbReference type="AlphaFoldDB" id="A0A8E0S251"/>
<dbReference type="InterPro" id="IPR036433">
    <property type="entry name" value="EF1B_G_C_sf"/>
</dbReference>
<protein>
    <submittedName>
        <fullName evidence="12">Eukaryotic translation elongation factor 1 gamma</fullName>
    </submittedName>
</protein>
<dbReference type="InterPro" id="IPR036249">
    <property type="entry name" value="Thioredoxin-like_sf"/>
</dbReference>
<evidence type="ECO:0000313" key="12">
    <source>
        <dbReference type="EMBL" id="KAA0199530.1"/>
    </source>
</evidence>
<keyword evidence="6 7" id="KW-0648">Protein biosynthesis</keyword>
<dbReference type="SUPFAM" id="SSF89942">
    <property type="entry name" value="eEF1-gamma domain"/>
    <property type="match status" value="1"/>
</dbReference>
<dbReference type="PROSITE" id="PS50040">
    <property type="entry name" value="EF1G_C"/>
    <property type="match status" value="1"/>
</dbReference>
<dbReference type="PANTHER" id="PTHR43986:SF1">
    <property type="entry name" value="ELONGATION FACTOR 1-GAMMA"/>
    <property type="match status" value="1"/>
</dbReference>
<dbReference type="PROSITE" id="PS50405">
    <property type="entry name" value="GST_CTER"/>
    <property type="match status" value="1"/>
</dbReference>
<evidence type="ECO:0000256" key="3">
    <source>
        <dbReference type="ARBA" id="ARBA00005861"/>
    </source>
</evidence>
<dbReference type="InterPro" id="IPR010987">
    <property type="entry name" value="Glutathione-S-Trfase_C-like"/>
</dbReference>
<comment type="function">
    <text evidence="2">Conjugation of reduced glutathione to a wide number of exogenous and endogenous hydrophobic electrophiles.</text>
</comment>
<dbReference type="InterPro" id="IPR036282">
    <property type="entry name" value="Glutathione-S-Trfase_C_sf"/>
</dbReference>
<comment type="caution">
    <text evidence="12">The sequence shown here is derived from an EMBL/GenBank/DDBJ whole genome shotgun (WGS) entry which is preliminary data.</text>
</comment>
<dbReference type="GO" id="GO:0003746">
    <property type="term" value="F:translation elongation factor activity"/>
    <property type="evidence" value="ECO:0007669"/>
    <property type="project" value="UniProtKB-UniRule"/>
</dbReference>
<evidence type="ECO:0000256" key="2">
    <source>
        <dbReference type="ARBA" id="ARBA00003701"/>
    </source>
</evidence>
<dbReference type="InterPro" id="IPR040079">
    <property type="entry name" value="Glutathione_S-Trfase"/>
</dbReference>
<dbReference type="OrthoDB" id="249703at2759"/>
<dbReference type="CDD" id="cd03044">
    <property type="entry name" value="GST_N_EF1Bgamma"/>
    <property type="match status" value="1"/>
</dbReference>
<reference evidence="12" key="1">
    <citation type="submission" date="2019-05" db="EMBL/GenBank/DDBJ databases">
        <title>Annotation for the trematode Fasciolopsis buski.</title>
        <authorList>
            <person name="Choi Y.-J."/>
        </authorList>
    </citation>
    <scope>NUCLEOTIDE SEQUENCE</scope>
    <source>
        <strain evidence="12">HT</strain>
        <tissue evidence="12">Whole worm</tissue>
    </source>
</reference>
<evidence type="ECO:0000259" key="11">
    <source>
        <dbReference type="PROSITE" id="PS50405"/>
    </source>
</evidence>
<evidence type="ECO:0000259" key="10">
    <source>
        <dbReference type="PROSITE" id="PS50404"/>
    </source>
</evidence>
<dbReference type="SMART" id="SM01183">
    <property type="entry name" value="EF1G"/>
    <property type="match status" value="1"/>
</dbReference>
<dbReference type="Proteomes" id="UP000728185">
    <property type="component" value="Unassembled WGS sequence"/>
</dbReference>
<feature type="domain" description="EF-1-gamma C-terminal" evidence="9">
    <location>
        <begin position="261"/>
        <end position="336"/>
    </location>
</feature>
<evidence type="ECO:0000256" key="8">
    <source>
        <dbReference type="SAM" id="MobiDB-lite"/>
    </source>
</evidence>
<dbReference type="PROSITE" id="PS50404">
    <property type="entry name" value="GST_NTER"/>
    <property type="match status" value="1"/>
</dbReference>
<feature type="domain" description="GST N-terminal" evidence="10">
    <location>
        <begin position="3"/>
        <end position="84"/>
    </location>
</feature>
<evidence type="ECO:0000256" key="1">
    <source>
        <dbReference type="ARBA" id="ARBA00002446"/>
    </source>
</evidence>